<comment type="caution">
    <text evidence="12">Lacks conserved residue(s) required for the propagation of feature annotation.</text>
</comment>
<evidence type="ECO:0000256" key="11">
    <source>
        <dbReference type="ARBA" id="ARBA00067360"/>
    </source>
</evidence>
<dbReference type="SUPFAM" id="SSF49854">
    <property type="entry name" value="Spermadhesin, CUB domain"/>
    <property type="match status" value="1"/>
</dbReference>
<keyword evidence="6" id="KW-0677">Repeat</keyword>
<dbReference type="FunFam" id="2.10.50.10:FF:000006">
    <property type="entry name" value="Signal peptide, CUB domain and EGF like domain containing 3"/>
    <property type="match status" value="1"/>
</dbReference>
<reference evidence="16" key="1">
    <citation type="submission" date="2025-08" db="UniProtKB">
        <authorList>
            <consortium name="Ensembl"/>
        </authorList>
    </citation>
    <scope>IDENTIFICATION</scope>
</reference>
<keyword evidence="7" id="KW-0106">Calcium</keyword>
<dbReference type="InterPro" id="IPR018097">
    <property type="entry name" value="EGF_Ca-bd_CS"/>
</dbReference>
<dbReference type="InterPro" id="IPR035914">
    <property type="entry name" value="Sperma_CUB_dom_sf"/>
</dbReference>
<gene>
    <name evidence="16" type="primary">SCUBE3</name>
</gene>
<evidence type="ECO:0000256" key="5">
    <source>
        <dbReference type="ARBA" id="ARBA00022729"/>
    </source>
</evidence>
<dbReference type="InterPro" id="IPR000859">
    <property type="entry name" value="CUB_dom"/>
</dbReference>
<evidence type="ECO:0000256" key="4">
    <source>
        <dbReference type="ARBA" id="ARBA00022536"/>
    </source>
</evidence>
<dbReference type="InterPro" id="IPR000742">
    <property type="entry name" value="EGF"/>
</dbReference>
<proteinExistence type="predicted"/>
<evidence type="ECO:0000256" key="12">
    <source>
        <dbReference type="PROSITE-ProRule" id="PRU00076"/>
    </source>
</evidence>
<feature type="domain" description="CUB" evidence="14">
    <location>
        <begin position="729"/>
        <end position="841"/>
    </location>
</feature>
<sequence>RCGGKTPGAALMLPTCLESERGARDVDECVEGTDNCHIDAICQNTPKSYKCICKSGYTGDGKHCKGRGSPLPPPPELSDEEQFWQVGYLDECSEGNGGCQQTCVNMMGSYECFCREGFFLSDNQHTCIQRPEEGMNCMNKNHGCAHICRETPKGGIACECRPGFELTKNQRDCKLTCNYGNGGCQHTCDDTDQGPKCGCHVKFLLHSDGVTCIETCAVNNGGCDSKCHDAATGVHCSCPMGFMLQPDRKTCKDIDECRLNNGGCDHICRNTVGSFECSCKKGYKLLINERNCQDIDECSFDRTCDHLCINTPGSFQCLCNKGYTLYGLTHCGDVDECSINRGGCKFGCINTPGSYQCTCPAGCKLHWNKKDCIELVKCLPGSVPPRATLTCNKTGKKDSCALTCASRARFLPGTATSATASTGRGVPVSLHGPNMTVAAPIKQKASFKIKDAKCHLHPRAKGKQDEAGKAGAQGGSAPCSDCQVAFVNLKCDSSKKGKGRRARNSSNKEVTRITLEFEAEIKPEEITGGCRQGWWDQGDGGGTRGMGDDGRTRGMVVGQGGWCCSQGTYYHGQTEQCVPCPAGTYQEKEGQLSCDLCPRGDAFGPVGATNITGCTGQCPPGQHSADGFKPCQPCPRGSYQPEVGRALCFPCGGGLTTRHEGALSFQDCDTKVQCSPGHYYNTSVHRCIRCAVGTYQPDFRQNYCISCPGNTTTDFDGSTSVSQCKNRQCGGELGEYTGYIESPNYPGNYPANVECTWNINPPPKRKILIVVPEIFLPSEDECGDVLVMRKNSSPSSITTYETCQTYERPIAFTARSRKLWINFKTSEANSARGFQIPYVTYDEDYEQLVEDIVRDGRLYASENHQEILKDKKLIKAFFDVLAHPQNYFKYTEKHKEMLPRSFIKLLRSKVSSFLRPYK</sequence>
<feature type="disulfide bond" evidence="12">
    <location>
        <begin position="298"/>
        <end position="308"/>
    </location>
</feature>
<dbReference type="FunFam" id="2.10.25.10:FF:000008">
    <property type="entry name" value="Signal peptide, CUB domain, EGF-like 2"/>
    <property type="match status" value="1"/>
</dbReference>
<dbReference type="PANTHER" id="PTHR24046">
    <property type="entry name" value="SIGNAL PEPTIDE, CUB AND EGF-LIKE DOMAIN-CONTAINING"/>
    <property type="match status" value="1"/>
</dbReference>
<dbReference type="Pfam" id="PF12947">
    <property type="entry name" value="EGF_3"/>
    <property type="match status" value="1"/>
</dbReference>
<accession>A0A663ME01</accession>
<keyword evidence="9" id="KW-0325">Glycoprotein</keyword>
<dbReference type="SMART" id="SM00042">
    <property type="entry name" value="CUB"/>
    <property type="match status" value="1"/>
</dbReference>
<dbReference type="FunFam" id="2.10.25.10:FF:000161">
    <property type="entry name" value="Signal peptide, CUB domain and EGF-like domain-containing 3"/>
    <property type="match status" value="1"/>
</dbReference>
<dbReference type="InterPro" id="IPR024731">
    <property type="entry name" value="NELL2-like_EGF"/>
</dbReference>
<evidence type="ECO:0000259" key="14">
    <source>
        <dbReference type="PROSITE" id="PS01180"/>
    </source>
</evidence>
<dbReference type="FunFam" id="2.10.50.10:FF:000008">
    <property type="entry name" value="Signal peptide, CUB domain and EGF-like domain-containing 3"/>
    <property type="match status" value="1"/>
</dbReference>
<dbReference type="PROSITE" id="PS00010">
    <property type="entry name" value="ASX_HYDROXYL"/>
    <property type="match status" value="4"/>
</dbReference>
<dbReference type="Pfam" id="PF07645">
    <property type="entry name" value="EGF_CA"/>
    <property type="match status" value="2"/>
</dbReference>
<dbReference type="PANTHER" id="PTHR24046:SF2">
    <property type="entry name" value="SIGNAL PEPTIDE, CUB AND EGF-LIKE DOMAIN-CONTAINING PROTEIN 3"/>
    <property type="match status" value="1"/>
</dbReference>
<dbReference type="Ensembl" id="ENSACUT00000011251.1">
    <property type="protein sequence ID" value="ENSACUP00000010550.1"/>
    <property type="gene ID" value="ENSACUG00000007096.1"/>
</dbReference>
<dbReference type="FunFam" id="2.10.50.10:FF:000002">
    <property type="entry name" value="signal peptide, CUB and EGF-like domain-containing protein 2 isoform X1"/>
    <property type="match status" value="1"/>
</dbReference>
<evidence type="ECO:0000313" key="17">
    <source>
        <dbReference type="Proteomes" id="UP000472269"/>
    </source>
</evidence>
<dbReference type="InterPro" id="IPR009030">
    <property type="entry name" value="Growth_fac_rcpt_cys_sf"/>
</dbReference>
<evidence type="ECO:0000256" key="6">
    <source>
        <dbReference type="ARBA" id="ARBA00022737"/>
    </source>
</evidence>
<reference evidence="16" key="2">
    <citation type="submission" date="2025-09" db="UniProtKB">
        <authorList>
            <consortium name="Ensembl"/>
        </authorList>
    </citation>
    <scope>IDENTIFICATION</scope>
</reference>
<dbReference type="Pfam" id="PF07699">
    <property type="entry name" value="Ephrin_rec_like"/>
    <property type="match status" value="3"/>
</dbReference>
<name>A0A663ME01_ATHCN</name>
<comment type="subunit">
    <text evidence="10">Forms homooligomers. Forms heterooligomers with SCUBE1 and SCUBE2. Interacts with TGFBR2 through the CUB domain; this interaction does not affect TGFB1-binding to TGFBR2. Interacts with BMP2, BMP4 and BMP7; the interaction is mediated by the CUB domain. Interacts with BMPR1A, BMPR1B and BMPR2; the interaction with BMPR1A and BMPR1B is BMP2- and BMP4-dependent.</text>
</comment>
<dbReference type="GO" id="GO:0009986">
    <property type="term" value="C:cell surface"/>
    <property type="evidence" value="ECO:0007669"/>
    <property type="project" value="UniProtKB-SubCell"/>
</dbReference>
<dbReference type="InterPro" id="IPR052071">
    <property type="entry name" value="SCUB_EGF-like_domain"/>
</dbReference>
<evidence type="ECO:0000256" key="7">
    <source>
        <dbReference type="ARBA" id="ARBA00022837"/>
    </source>
</evidence>
<dbReference type="Proteomes" id="UP000472269">
    <property type="component" value="Unplaced"/>
</dbReference>
<feature type="domain" description="EGF-like" evidence="15">
    <location>
        <begin position="253"/>
        <end position="293"/>
    </location>
</feature>
<dbReference type="Gene3D" id="2.10.25.10">
    <property type="entry name" value="Laminin"/>
    <property type="match status" value="8"/>
</dbReference>
<dbReference type="GO" id="GO:0045669">
    <property type="term" value="P:positive regulation of osteoblast differentiation"/>
    <property type="evidence" value="ECO:0007669"/>
    <property type="project" value="UniProtKB-ARBA"/>
</dbReference>
<dbReference type="GO" id="GO:0007165">
    <property type="term" value="P:signal transduction"/>
    <property type="evidence" value="ECO:0007669"/>
    <property type="project" value="TreeGrafter"/>
</dbReference>
<dbReference type="InterPro" id="IPR049883">
    <property type="entry name" value="NOTCH1_EGF-like"/>
</dbReference>
<dbReference type="InterPro" id="IPR000152">
    <property type="entry name" value="EGF-type_Asp/Asn_hydroxyl_site"/>
</dbReference>
<evidence type="ECO:0000259" key="15">
    <source>
        <dbReference type="PROSITE" id="PS50026"/>
    </source>
</evidence>
<dbReference type="PROSITE" id="PS01186">
    <property type="entry name" value="EGF_2"/>
    <property type="match status" value="3"/>
</dbReference>
<dbReference type="Pfam" id="PF14670">
    <property type="entry name" value="FXa_inhibition"/>
    <property type="match status" value="4"/>
</dbReference>
<comment type="subcellular location">
    <subcellularLocation>
        <location evidence="1">Cell surface</location>
    </subcellularLocation>
    <subcellularLocation>
        <location evidence="2">Secreted</location>
    </subcellularLocation>
</comment>
<evidence type="ECO:0000256" key="1">
    <source>
        <dbReference type="ARBA" id="ARBA00004241"/>
    </source>
</evidence>
<dbReference type="PROSITE" id="PS50026">
    <property type="entry name" value="EGF_3"/>
    <property type="match status" value="3"/>
</dbReference>
<keyword evidence="8 12" id="KW-1015">Disulfide bond</keyword>
<keyword evidence="3" id="KW-0964">Secreted</keyword>
<dbReference type="AlphaFoldDB" id="A0A663ME01"/>
<dbReference type="FunFam" id="2.10.25.10:FF:000110">
    <property type="entry name" value="Signal peptide, CUB domain and EGF-like domain-containing 1"/>
    <property type="match status" value="1"/>
</dbReference>
<evidence type="ECO:0000313" key="16">
    <source>
        <dbReference type="Ensembl" id="ENSACUP00000010550.1"/>
    </source>
</evidence>
<dbReference type="GO" id="GO:0009967">
    <property type="term" value="P:positive regulation of signal transduction"/>
    <property type="evidence" value="ECO:0007669"/>
    <property type="project" value="UniProtKB-ARBA"/>
</dbReference>
<dbReference type="GO" id="GO:0005615">
    <property type="term" value="C:extracellular space"/>
    <property type="evidence" value="ECO:0007669"/>
    <property type="project" value="TreeGrafter"/>
</dbReference>
<dbReference type="FunFam" id="2.10.25.10:FF:000028">
    <property type="entry name" value="Signal peptide, CUB domain and EGF-like domain-containing 2"/>
    <property type="match status" value="1"/>
</dbReference>
<organism evidence="16 17">
    <name type="scientific">Athene cunicularia</name>
    <name type="common">Burrowing owl</name>
    <name type="synonym">Speotyto cunicularia</name>
    <dbReference type="NCBI Taxonomy" id="194338"/>
    <lineage>
        <taxon>Eukaryota</taxon>
        <taxon>Metazoa</taxon>
        <taxon>Chordata</taxon>
        <taxon>Craniata</taxon>
        <taxon>Vertebrata</taxon>
        <taxon>Euteleostomi</taxon>
        <taxon>Archelosauria</taxon>
        <taxon>Archosauria</taxon>
        <taxon>Dinosauria</taxon>
        <taxon>Saurischia</taxon>
        <taxon>Theropoda</taxon>
        <taxon>Coelurosauria</taxon>
        <taxon>Aves</taxon>
        <taxon>Neognathae</taxon>
        <taxon>Neoaves</taxon>
        <taxon>Telluraves</taxon>
        <taxon>Strigiformes</taxon>
        <taxon>Strigidae</taxon>
        <taxon>Athene</taxon>
    </lineage>
</organism>
<dbReference type="CDD" id="cd00054">
    <property type="entry name" value="EGF_CA"/>
    <property type="match status" value="2"/>
</dbReference>
<dbReference type="SUPFAM" id="SSF57184">
    <property type="entry name" value="Growth factor receptor domain"/>
    <property type="match status" value="4"/>
</dbReference>
<keyword evidence="17" id="KW-1185">Reference proteome</keyword>
<dbReference type="InterPro" id="IPR001881">
    <property type="entry name" value="EGF-like_Ca-bd_dom"/>
</dbReference>
<dbReference type="FunFam" id="2.10.25.10:FF:000032">
    <property type="entry name" value="signal peptide, CUB and EGF-like domain-containing protein 2 isoform X1"/>
    <property type="match status" value="1"/>
</dbReference>
<feature type="domain" description="EGF-like" evidence="15">
    <location>
        <begin position="294"/>
        <end position="332"/>
    </location>
</feature>
<dbReference type="SMART" id="SM00179">
    <property type="entry name" value="EGF_CA"/>
    <property type="match status" value="6"/>
</dbReference>
<evidence type="ECO:0000256" key="9">
    <source>
        <dbReference type="ARBA" id="ARBA00023180"/>
    </source>
</evidence>
<dbReference type="InterPro" id="IPR011641">
    <property type="entry name" value="Tyr-kin_ephrin_A/B_rcpt-like"/>
</dbReference>
<evidence type="ECO:0000256" key="13">
    <source>
        <dbReference type="SAM" id="MobiDB-lite"/>
    </source>
</evidence>
<dbReference type="FunFam" id="2.10.25.10:FF:000030">
    <property type="entry name" value="Signal peptide, CUB domain and EGF-like domain-containing 2"/>
    <property type="match status" value="1"/>
</dbReference>
<keyword evidence="4 12" id="KW-0245">EGF-like domain</keyword>
<evidence type="ECO:0000256" key="3">
    <source>
        <dbReference type="ARBA" id="ARBA00022525"/>
    </source>
</evidence>
<dbReference type="PROSITE" id="PS01187">
    <property type="entry name" value="EGF_CA"/>
    <property type="match status" value="3"/>
</dbReference>
<dbReference type="SMART" id="SM01411">
    <property type="entry name" value="Ephrin_rec_like"/>
    <property type="match status" value="4"/>
</dbReference>
<dbReference type="FunFam" id="2.60.120.290:FF:000002">
    <property type="entry name" value="Signal peptide, CUB domain and EGF-like domain-containing 2"/>
    <property type="match status" value="1"/>
</dbReference>
<keyword evidence="5" id="KW-0732">Signal</keyword>
<protein>
    <recommendedName>
        <fullName evidence="11">Signal peptide, CUB and EGF-like domain-containing protein 3</fullName>
    </recommendedName>
</protein>
<evidence type="ECO:0000256" key="8">
    <source>
        <dbReference type="ARBA" id="ARBA00023157"/>
    </source>
</evidence>
<evidence type="ECO:0000256" key="2">
    <source>
        <dbReference type="ARBA" id="ARBA00004613"/>
    </source>
</evidence>
<dbReference type="Pfam" id="PF00431">
    <property type="entry name" value="CUB"/>
    <property type="match status" value="1"/>
</dbReference>
<dbReference type="Gene3D" id="2.60.120.290">
    <property type="entry name" value="Spermadhesin, CUB domain"/>
    <property type="match status" value="1"/>
</dbReference>
<dbReference type="GO" id="GO:0005509">
    <property type="term" value="F:calcium ion binding"/>
    <property type="evidence" value="ECO:0007669"/>
    <property type="project" value="InterPro"/>
</dbReference>
<dbReference type="PROSITE" id="PS01180">
    <property type="entry name" value="CUB"/>
    <property type="match status" value="1"/>
</dbReference>
<dbReference type="CDD" id="cd00041">
    <property type="entry name" value="CUB"/>
    <property type="match status" value="1"/>
</dbReference>
<evidence type="ECO:0000256" key="10">
    <source>
        <dbReference type="ARBA" id="ARBA00064610"/>
    </source>
</evidence>
<dbReference type="FunFam" id="2.10.25.10:FF:000124">
    <property type="entry name" value="Signal peptide, CUB domain and EGF-like domain-containing 3"/>
    <property type="match status" value="1"/>
</dbReference>
<dbReference type="SMART" id="SM00181">
    <property type="entry name" value="EGF"/>
    <property type="match status" value="9"/>
</dbReference>
<feature type="region of interest" description="Disordered" evidence="13">
    <location>
        <begin position="529"/>
        <end position="548"/>
    </location>
</feature>
<dbReference type="Gene3D" id="2.10.50.10">
    <property type="entry name" value="Tumor Necrosis Factor Receptor, subunit A, domain 2"/>
    <property type="match status" value="3"/>
</dbReference>
<dbReference type="FunFam" id="2.10.25.10:FF:000037">
    <property type="entry name" value="Signal peptide, CUB domain and EGF-like domain-containing 2"/>
    <property type="match status" value="1"/>
</dbReference>
<feature type="domain" description="EGF-like" evidence="15">
    <location>
        <begin position="25"/>
        <end position="65"/>
    </location>
</feature>